<sequence length="49" mass="5298">MVILSLANARDPYNVPAVGGVTRPASVAEVPDQELARVRERRGLILPTE</sequence>
<evidence type="ECO:0000313" key="2">
    <source>
        <dbReference type="Proteomes" id="UP000003448"/>
    </source>
</evidence>
<dbReference type="Proteomes" id="UP000003448">
    <property type="component" value="Unassembled WGS sequence"/>
</dbReference>
<comment type="caution">
    <text evidence="1">The sequence shown here is derived from an EMBL/GenBank/DDBJ whole genome shotgun (WGS) entry which is preliminary data.</text>
</comment>
<dbReference type="EMBL" id="CAIE01000010">
    <property type="protein sequence ID" value="CCH16119.1"/>
    <property type="molecule type" value="Genomic_DNA"/>
</dbReference>
<gene>
    <name evidence="1" type="ORF">MILUP08_41030</name>
</gene>
<dbReference type="AlphaFoldDB" id="I0KX22"/>
<organism evidence="1 2">
    <name type="scientific">Micromonospora lupini str. Lupac 08</name>
    <dbReference type="NCBI Taxonomy" id="1150864"/>
    <lineage>
        <taxon>Bacteria</taxon>
        <taxon>Bacillati</taxon>
        <taxon>Actinomycetota</taxon>
        <taxon>Actinomycetes</taxon>
        <taxon>Micromonosporales</taxon>
        <taxon>Micromonosporaceae</taxon>
        <taxon>Micromonospora</taxon>
    </lineage>
</organism>
<keyword evidence="2" id="KW-1185">Reference proteome</keyword>
<proteinExistence type="predicted"/>
<accession>I0KX22</accession>
<reference evidence="2" key="1">
    <citation type="journal article" date="2012" name="J. Bacteriol.">
        <title>Genome Sequence of Micromonospora lupini Lupac 08, Isolated from Root Nodules of Lupinus angustifolius.</title>
        <authorList>
            <person name="Alonso-Vega P."/>
            <person name="Normand P."/>
            <person name="Bacigalupe R."/>
            <person name="Pujic P."/>
            <person name="Lajus A."/>
            <person name="Vallenet D."/>
            <person name="Carro L."/>
            <person name="Coll P."/>
            <person name="Trujillo M.E."/>
        </authorList>
    </citation>
    <scope>NUCLEOTIDE SEQUENCE [LARGE SCALE GENOMIC DNA]</scope>
    <source>
        <strain evidence="2">Lupac 08</strain>
    </source>
</reference>
<evidence type="ECO:0000313" key="1">
    <source>
        <dbReference type="EMBL" id="CCH16119.1"/>
    </source>
</evidence>
<name>I0KX22_9ACTN</name>
<protein>
    <submittedName>
        <fullName evidence="1">Uncharacterized protein</fullName>
    </submittedName>
</protein>